<evidence type="ECO:0000313" key="6">
    <source>
        <dbReference type="Proteomes" id="UP000315010"/>
    </source>
</evidence>
<evidence type="ECO:0000256" key="3">
    <source>
        <dbReference type="SAM" id="MobiDB-lite"/>
    </source>
</evidence>
<name>A0A5C5Z9C5_9BACT</name>
<dbReference type="EC" id="2.7.7.65" evidence="1"/>
<dbReference type="SMART" id="SM00267">
    <property type="entry name" value="GGDEF"/>
    <property type="match status" value="1"/>
</dbReference>
<dbReference type="Gene3D" id="3.30.70.270">
    <property type="match status" value="1"/>
</dbReference>
<reference evidence="5 6" key="1">
    <citation type="submission" date="2019-02" db="EMBL/GenBank/DDBJ databases">
        <title>Deep-cultivation of Planctomycetes and their phenomic and genomic characterization uncovers novel biology.</title>
        <authorList>
            <person name="Wiegand S."/>
            <person name="Jogler M."/>
            <person name="Boedeker C."/>
            <person name="Pinto D."/>
            <person name="Vollmers J."/>
            <person name="Rivas-Marin E."/>
            <person name="Kohn T."/>
            <person name="Peeters S.H."/>
            <person name="Heuer A."/>
            <person name="Rast P."/>
            <person name="Oberbeckmann S."/>
            <person name="Bunk B."/>
            <person name="Jeske O."/>
            <person name="Meyerdierks A."/>
            <person name="Storesund J.E."/>
            <person name="Kallscheuer N."/>
            <person name="Luecker S."/>
            <person name="Lage O.M."/>
            <person name="Pohl T."/>
            <person name="Merkel B.J."/>
            <person name="Hornburger P."/>
            <person name="Mueller R.-W."/>
            <person name="Bruemmer F."/>
            <person name="Labrenz M."/>
            <person name="Spormann A.M."/>
            <person name="Op Den Camp H."/>
            <person name="Overmann J."/>
            <person name="Amann R."/>
            <person name="Jetten M.S.M."/>
            <person name="Mascher T."/>
            <person name="Medema M.H."/>
            <person name="Devos D.P."/>
            <person name="Kaster A.-K."/>
            <person name="Ovreas L."/>
            <person name="Rohde M."/>
            <person name="Galperin M.Y."/>
            <person name="Jogler C."/>
        </authorList>
    </citation>
    <scope>NUCLEOTIDE SEQUENCE [LARGE SCALE GENOMIC DNA]</scope>
    <source>
        <strain evidence="5 6">CA13</strain>
    </source>
</reference>
<keyword evidence="6" id="KW-1185">Reference proteome</keyword>
<dbReference type="InterPro" id="IPR050469">
    <property type="entry name" value="Diguanylate_Cyclase"/>
</dbReference>
<dbReference type="GO" id="GO:0043709">
    <property type="term" value="P:cell adhesion involved in single-species biofilm formation"/>
    <property type="evidence" value="ECO:0007669"/>
    <property type="project" value="TreeGrafter"/>
</dbReference>
<dbReference type="GO" id="GO:1902201">
    <property type="term" value="P:negative regulation of bacterial-type flagellum-dependent cell motility"/>
    <property type="evidence" value="ECO:0007669"/>
    <property type="project" value="TreeGrafter"/>
</dbReference>
<dbReference type="OrthoDB" id="243535at2"/>
<dbReference type="Pfam" id="PF00990">
    <property type="entry name" value="GGDEF"/>
    <property type="match status" value="1"/>
</dbReference>
<organism evidence="5 6">
    <name type="scientific">Novipirellula herctigrandis</name>
    <dbReference type="NCBI Taxonomy" id="2527986"/>
    <lineage>
        <taxon>Bacteria</taxon>
        <taxon>Pseudomonadati</taxon>
        <taxon>Planctomycetota</taxon>
        <taxon>Planctomycetia</taxon>
        <taxon>Pirellulales</taxon>
        <taxon>Pirellulaceae</taxon>
        <taxon>Novipirellula</taxon>
    </lineage>
</organism>
<dbReference type="PROSITE" id="PS50887">
    <property type="entry name" value="GGDEF"/>
    <property type="match status" value="1"/>
</dbReference>
<dbReference type="NCBIfam" id="TIGR00254">
    <property type="entry name" value="GGDEF"/>
    <property type="match status" value="1"/>
</dbReference>
<dbReference type="InterPro" id="IPR029787">
    <property type="entry name" value="Nucleotide_cyclase"/>
</dbReference>
<dbReference type="GO" id="GO:0005886">
    <property type="term" value="C:plasma membrane"/>
    <property type="evidence" value="ECO:0007669"/>
    <property type="project" value="TreeGrafter"/>
</dbReference>
<feature type="domain" description="GGDEF" evidence="4">
    <location>
        <begin position="198"/>
        <end position="330"/>
    </location>
</feature>
<evidence type="ECO:0000256" key="2">
    <source>
        <dbReference type="SAM" id="Coils"/>
    </source>
</evidence>
<proteinExistence type="predicted"/>
<evidence type="ECO:0000313" key="5">
    <source>
        <dbReference type="EMBL" id="TWT83924.1"/>
    </source>
</evidence>
<feature type="coiled-coil region" evidence="2">
    <location>
        <begin position="135"/>
        <end position="169"/>
    </location>
</feature>
<dbReference type="PANTHER" id="PTHR45138:SF24">
    <property type="entry name" value="DIGUANYLATE CYCLASE DGCC-RELATED"/>
    <property type="match status" value="1"/>
</dbReference>
<accession>A0A5C5Z9C5</accession>
<feature type="region of interest" description="Disordered" evidence="3">
    <location>
        <begin position="384"/>
        <end position="434"/>
    </location>
</feature>
<sequence length="566" mass="61407">MQMRAISPQENKGIGSLRFPNDSVGSCFWNNLMLLDLAIAFSCAGVGISCGWVMHGLGWIESSDEAAVGQISRVAVELKQVHDEQDRLSIVAERLRDYALKMAIDVDEHQHNVQEVSDSLTGEKALSAEAMCAAVNRLIEANESMQTKLHSAQQRIHAQAEQLESAERRAQTDALTSVSNRGAFDEHLARRHALGAGRAGTLMLLDVDHFKKFNDEYGHRAGDEVLKVVAQMLHARLKSYGIVARFGGEEFAAIIDGYSVDECKKIVESARVAIGQQSIEFEGNVLNVNASIGVAEQIDGDSVEQWIERADAAMYHAKNHGRNCGFWMNENEPTLISLDGKVEKKTRPAPKQEPKREEKSFLIPEVDEPIAADGVKETVADTIKSVGKKKASTQKTESEATETPNKPEATKNDSPNQEPAPQKTPAKNEEAPSRGAFASLPGRAALAGSFAELQERSKAIGKSTHIMALHVTGEPVAGSMRALLQIVRATLLSVDRIGAEDASTLLVCIPGIDANTAQQRLEQIQASAASIQFGDSAKGTVEKLEIGLVQVSEKETFEQSLSRLLG</sequence>
<gene>
    <name evidence="5" type="primary">ydaM_2</name>
    <name evidence="5" type="ORF">CA13_53980</name>
</gene>
<feature type="region of interest" description="Disordered" evidence="3">
    <location>
        <begin position="338"/>
        <end position="365"/>
    </location>
</feature>
<evidence type="ECO:0000259" key="4">
    <source>
        <dbReference type="PROSITE" id="PS50887"/>
    </source>
</evidence>
<dbReference type="FunFam" id="3.30.70.270:FF:000001">
    <property type="entry name" value="Diguanylate cyclase domain protein"/>
    <property type="match status" value="1"/>
</dbReference>
<dbReference type="EMBL" id="SJPJ01000001">
    <property type="protein sequence ID" value="TWT83924.1"/>
    <property type="molecule type" value="Genomic_DNA"/>
</dbReference>
<dbReference type="SUPFAM" id="SSF55073">
    <property type="entry name" value="Nucleotide cyclase"/>
    <property type="match status" value="1"/>
</dbReference>
<dbReference type="Proteomes" id="UP000315010">
    <property type="component" value="Unassembled WGS sequence"/>
</dbReference>
<keyword evidence="5" id="KW-0808">Transferase</keyword>
<dbReference type="AlphaFoldDB" id="A0A5C5Z9C5"/>
<evidence type="ECO:0000256" key="1">
    <source>
        <dbReference type="ARBA" id="ARBA00012528"/>
    </source>
</evidence>
<keyword evidence="5" id="KW-0548">Nucleotidyltransferase</keyword>
<protein>
    <recommendedName>
        <fullName evidence="1">diguanylate cyclase</fullName>
        <ecNumber evidence="1">2.7.7.65</ecNumber>
    </recommendedName>
</protein>
<comment type="caution">
    <text evidence="5">The sequence shown here is derived from an EMBL/GenBank/DDBJ whole genome shotgun (WGS) entry which is preliminary data.</text>
</comment>
<dbReference type="InterPro" id="IPR000160">
    <property type="entry name" value="GGDEF_dom"/>
</dbReference>
<keyword evidence="2" id="KW-0175">Coiled coil</keyword>
<dbReference type="PANTHER" id="PTHR45138">
    <property type="entry name" value="REGULATORY COMPONENTS OF SENSORY TRANSDUCTION SYSTEM"/>
    <property type="match status" value="1"/>
</dbReference>
<dbReference type="InterPro" id="IPR043128">
    <property type="entry name" value="Rev_trsase/Diguanyl_cyclase"/>
</dbReference>
<feature type="compositionally biased region" description="Basic and acidic residues" evidence="3">
    <location>
        <begin position="340"/>
        <end position="360"/>
    </location>
</feature>
<dbReference type="GO" id="GO:0052621">
    <property type="term" value="F:diguanylate cyclase activity"/>
    <property type="evidence" value="ECO:0007669"/>
    <property type="project" value="UniProtKB-EC"/>
</dbReference>
<dbReference type="CDD" id="cd01949">
    <property type="entry name" value="GGDEF"/>
    <property type="match status" value="1"/>
</dbReference>